<name>A0A923NLF2_9FIRM</name>
<reference evidence="1" key="1">
    <citation type="submission" date="2020-08" db="EMBL/GenBank/DDBJ databases">
        <title>Genome public.</title>
        <authorList>
            <person name="Liu C."/>
            <person name="Sun Q."/>
        </authorList>
    </citation>
    <scope>NUCLEOTIDE SEQUENCE</scope>
    <source>
        <strain evidence="1">BX12</strain>
    </source>
</reference>
<accession>A0A923NLF2</accession>
<dbReference type="AlphaFoldDB" id="A0A923NLF2"/>
<sequence>MNEYDFINTIKRVAIEAVKSTRPQETLFATITSLSPLKMKTENGQIVDEDYLVPTQAAKSGLEKGDKVAVLRMQGGQRFLILDKVVKP</sequence>
<dbReference type="Pfam" id="PF10844">
    <property type="entry name" value="DUF2577"/>
    <property type="match status" value="1"/>
</dbReference>
<comment type="caution">
    <text evidence="1">The sequence shown here is derived from an EMBL/GenBank/DDBJ whole genome shotgun (WGS) entry which is preliminary data.</text>
</comment>
<proteinExistence type="predicted"/>
<organism evidence="1 2">
    <name type="scientific">Zhenpiania hominis</name>
    <dbReference type="NCBI Taxonomy" id="2763644"/>
    <lineage>
        <taxon>Bacteria</taxon>
        <taxon>Bacillati</taxon>
        <taxon>Bacillota</taxon>
        <taxon>Clostridia</taxon>
        <taxon>Peptostreptococcales</taxon>
        <taxon>Anaerovoracaceae</taxon>
        <taxon>Zhenpiania</taxon>
    </lineage>
</organism>
<evidence type="ECO:0000313" key="1">
    <source>
        <dbReference type="EMBL" id="MBC6681301.1"/>
    </source>
</evidence>
<dbReference type="EMBL" id="JACRYT010000032">
    <property type="protein sequence ID" value="MBC6681301.1"/>
    <property type="molecule type" value="Genomic_DNA"/>
</dbReference>
<evidence type="ECO:0000313" key="2">
    <source>
        <dbReference type="Proteomes" id="UP000602647"/>
    </source>
</evidence>
<dbReference type="Proteomes" id="UP000602647">
    <property type="component" value="Unassembled WGS sequence"/>
</dbReference>
<dbReference type="RefSeq" id="WP_187304396.1">
    <property type="nucleotide sequence ID" value="NZ_JACRYT010000032.1"/>
</dbReference>
<gene>
    <name evidence="1" type="ORF">H9L42_15940</name>
</gene>
<keyword evidence="2" id="KW-1185">Reference proteome</keyword>
<dbReference type="InterPro" id="IPR022555">
    <property type="entry name" value="DUF2577"/>
</dbReference>
<protein>
    <submittedName>
        <fullName evidence="1">DUF2577 family protein</fullName>
    </submittedName>
</protein>